<keyword evidence="1" id="KW-0175">Coiled coil</keyword>
<gene>
    <name evidence="2" type="ORF">GCM10016234_33470</name>
</gene>
<evidence type="ECO:0000256" key="1">
    <source>
        <dbReference type="SAM" id="Coils"/>
    </source>
</evidence>
<dbReference type="AlphaFoldDB" id="A0A8J3DSK6"/>
<dbReference type="EMBL" id="BMZQ01000003">
    <property type="protein sequence ID" value="GHD20786.1"/>
    <property type="molecule type" value="Genomic_DNA"/>
</dbReference>
<protein>
    <recommendedName>
        <fullName evidence="4">ATP-binding protein</fullName>
    </recommendedName>
</protein>
<comment type="caution">
    <text evidence="2">The sequence shown here is derived from an EMBL/GenBank/DDBJ whole genome shotgun (WGS) entry which is preliminary data.</text>
</comment>
<organism evidence="2 3">
    <name type="scientific">Tianweitania populi</name>
    <dbReference type="NCBI Taxonomy" id="1607949"/>
    <lineage>
        <taxon>Bacteria</taxon>
        <taxon>Pseudomonadati</taxon>
        <taxon>Pseudomonadota</taxon>
        <taxon>Alphaproteobacteria</taxon>
        <taxon>Hyphomicrobiales</taxon>
        <taxon>Phyllobacteriaceae</taxon>
        <taxon>Tianweitania</taxon>
    </lineage>
</organism>
<evidence type="ECO:0000313" key="2">
    <source>
        <dbReference type="EMBL" id="GHD20786.1"/>
    </source>
</evidence>
<reference evidence="2" key="2">
    <citation type="submission" date="2020-09" db="EMBL/GenBank/DDBJ databases">
        <authorList>
            <person name="Sun Q."/>
            <person name="Kim S."/>
        </authorList>
    </citation>
    <scope>NUCLEOTIDE SEQUENCE</scope>
    <source>
        <strain evidence="2">KCTC 42249</strain>
    </source>
</reference>
<feature type="coiled-coil region" evidence="1">
    <location>
        <begin position="888"/>
        <end position="915"/>
    </location>
</feature>
<proteinExistence type="predicted"/>
<name>A0A8J3DSK6_9HYPH</name>
<reference evidence="2" key="1">
    <citation type="journal article" date="2014" name="Int. J. Syst. Evol. Microbiol.">
        <title>Complete genome sequence of Corynebacterium casei LMG S-19264T (=DSM 44701T), isolated from a smear-ripened cheese.</title>
        <authorList>
            <consortium name="US DOE Joint Genome Institute (JGI-PGF)"/>
            <person name="Walter F."/>
            <person name="Albersmeier A."/>
            <person name="Kalinowski J."/>
            <person name="Ruckert C."/>
        </authorList>
    </citation>
    <scope>NUCLEOTIDE SEQUENCE</scope>
    <source>
        <strain evidence="2">KCTC 42249</strain>
    </source>
</reference>
<keyword evidence="3" id="KW-1185">Reference proteome</keyword>
<accession>A0A8J3DSK6</accession>
<evidence type="ECO:0008006" key="4">
    <source>
        <dbReference type="Google" id="ProtNLM"/>
    </source>
</evidence>
<dbReference type="Proteomes" id="UP000630142">
    <property type="component" value="Unassembled WGS sequence"/>
</dbReference>
<evidence type="ECO:0000313" key="3">
    <source>
        <dbReference type="Proteomes" id="UP000630142"/>
    </source>
</evidence>
<dbReference type="RefSeq" id="WP_189506224.1">
    <property type="nucleotide sequence ID" value="NZ_BMZQ01000003.1"/>
</dbReference>
<sequence>MIGADFFRSLSLVEDLKHPERFSHYRPTRRALPIISAIIEPGTATMVIAPYGSGKSLAAGVGALLVFNSDHDRRALAPVLDRVDQVDPEIGSALRSRFAGNLQGHVVVLSGMVDDPIAAIAEALGMKQPPKSVEGFGKKMRDAGWDHVAIVWDEFGRHLEGLVADGRSGELDVVQRLSERVSRATGPTMSLTLLLHQNLLAYATRLNETSRSEWRKIEGRFRPLRMIEDSQEFYRLIAEVVSDMRPPDSAAIMPPVTQGIAEEVVKWKWLDGIEDAGQALAILEDARPLSPGALQILPTLVARVGQNERSLFSFLREIDLTRKVDLEAVYTAFSDAMRTDVGIGGTYRRWIETESARSRADTALQRMLLAAACLLQLGISGERRRLPREVLELAVAEADIPSADVVTAVDDLLEAKLLLWRKHTDDVAVWHGADIDVAIRVREERERRSSAFNLRAFLDDRFPAPHLRAPRHNAEYGVNRFLMGRYASINELGTLLADGDAADGLIIYVLAEDKAQIAAARELAKKSDVKAIIAVPDRPLDVESAAIELTSIEALRADKEFVASDPMVITEIDELQSVAFEELATLLRGLLDPRATGSTWYSQGQLLGVSPERPGPMAASRLLSQWFDKTPRIANEQLMRSSASRTMQTARVRVIGSILERSDRERLGYEEGDRSAEGSIYRTVLENTGLRPAGSKRFADPDQIADPGLQEVWFRIANFFRTPTGRNQGEYRDLGEFVTTLASAPMGVPRAVIPVLIAAGFKHFSRAVALYESGRYVTDTLGFQFDSMVSNPKGFCVQVLDPTPNLVEYLSEIAYVFAHERPTAGDELIRFAHDALTRWLLTVSDGSRRSQKLGTRARGLLRTVGSSSDPVQLLLKDLPMAIGEKTPSTSLIGKLETARNEIDHLRDQFAQDAVEVIAQGFRSAYLGIDPLEAVTAWADCFDAASLDRRDDLRIVDRAVLRKAVEAVNGRFSPKSLANALSSILLQRSLDKWDDRTAAQFRSALRDARERIEAAAMDTEKPTVALRPIVQARVEQLTRMLAKIDETEDSRVRSVQVAGGKR</sequence>